<organism evidence="2">
    <name type="scientific">Ixodes ricinus</name>
    <name type="common">Common tick</name>
    <name type="synonym">Acarus ricinus</name>
    <dbReference type="NCBI Taxonomy" id="34613"/>
    <lineage>
        <taxon>Eukaryota</taxon>
        <taxon>Metazoa</taxon>
        <taxon>Ecdysozoa</taxon>
        <taxon>Arthropoda</taxon>
        <taxon>Chelicerata</taxon>
        <taxon>Arachnida</taxon>
        <taxon>Acari</taxon>
        <taxon>Parasitiformes</taxon>
        <taxon>Ixodida</taxon>
        <taxon>Ixodoidea</taxon>
        <taxon>Ixodidae</taxon>
        <taxon>Ixodinae</taxon>
        <taxon>Ixodes</taxon>
    </lineage>
</organism>
<keyword evidence="1" id="KW-0472">Membrane</keyword>
<feature type="transmembrane region" description="Helical" evidence="1">
    <location>
        <begin position="110"/>
        <end position="131"/>
    </location>
</feature>
<accession>A0A6B0UTU5</accession>
<feature type="transmembrane region" description="Helical" evidence="1">
    <location>
        <begin position="79"/>
        <end position="98"/>
    </location>
</feature>
<dbReference type="EMBL" id="GIFC01011029">
    <property type="protein sequence ID" value="MXU93112.1"/>
    <property type="molecule type" value="Transcribed_RNA"/>
</dbReference>
<protein>
    <submittedName>
        <fullName evidence="2">Putative secreted protein</fullName>
    </submittedName>
</protein>
<feature type="transmembrane region" description="Helical" evidence="1">
    <location>
        <begin position="49"/>
        <end position="72"/>
    </location>
</feature>
<sequence length="141" mass="15331">MTSALSLRAFASASFLSCSFSFCVFFSLSSSFASDESLTLVLVPDGFSGTFKLLCAEVTFSVLVLNTCLLVWPLPELRDFLATLGSCSGVFFLLGRLAHSAVEDVEASFLFLRSLVPLLSLLSLGPEILFFRLSSNRAFFL</sequence>
<name>A0A6B0UTU5_IXORI</name>
<evidence type="ECO:0000313" key="2">
    <source>
        <dbReference type="EMBL" id="MXU93112.1"/>
    </source>
</evidence>
<keyword evidence="1" id="KW-1133">Transmembrane helix</keyword>
<proteinExistence type="predicted"/>
<evidence type="ECO:0000256" key="1">
    <source>
        <dbReference type="SAM" id="Phobius"/>
    </source>
</evidence>
<reference evidence="2" key="1">
    <citation type="submission" date="2019-12" db="EMBL/GenBank/DDBJ databases">
        <title>An insight into the sialome of adult female Ixodes ricinus ticks feeding for 6 days.</title>
        <authorList>
            <person name="Perner J."/>
            <person name="Ribeiro J.M.C."/>
        </authorList>
    </citation>
    <scope>NUCLEOTIDE SEQUENCE</scope>
    <source>
        <strain evidence="2">Semi-engorged</strain>
        <tissue evidence="2">Salivary glands</tissue>
    </source>
</reference>
<dbReference type="AlphaFoldDB" id="A0A6B0UTU5"/>
<keyword evidence="1" id="KW-0812">Transmembrane</keyword>